<name>A0A445AIX4_ARAHY</name>
<dbReference type="GO" id="GO:0008270">
    <property type="term" value="F:zinc ion binding"/>
    <property type="evidence" value="ECO:0007669"/>
    <property type="project" value="InterPro"/>
</dbReference>
<comment type="caution">
    <text evidence="5">The sequence shown here is derived from an EMBL/GenBank/DDBJ whole genome shotgun (WGS) entry which is preliminary data.</text>
</comment>
<organism evidence="5 6">
    <name type="scientific">Arachis hypogaea</name>
    <name type="common">Peanut</name>
    <dbReference type="NCBI Taxonomy" id="3818"/>
    <lineage>
        <taxon>Eukaryota</taxon>
        <taxon>Viridiplantae</taxon>
        <taxon>Streptophyta</taxon>
        <taxon>Embryophyta</taxon>
        <taxon>Tracheophyta</taxon>
        <taxon>Spermatophyta</taxon>
        <taxon>Magnoliopsida</taxon>
        <taxon>eudicotyledons</taxon>
        <taxon>Gunneridae</taxon>
        <taxon>Pentapetalae</taxon>
        <taxon>rosids</taxon>
        <taxon>fabids</taxon>
        <taxon>Fabales</taxon>
        <taxon>Fabaceae</taxon>
        <taxon>Papilionoideae</taxon>
        <taxon>50 kb inversion clade</taxon>
        <taxon>dalbergioids sensu lato</taxon>
        <taxon>Dalbergieae</taxon>
        <taxon>Pterocarpus clade</taxon>
        <taxon>Arachis</taxon>
    </lineage>
</organism>
<dbReference type="Gene3D" id="1.25.40.10">
    <property type="entry name" value="Tetratricopeptide repeat domain"/>
    <property type="match status" value="3"/>
</dbReference>
<feature type="domain" description="DYW" evidence="4">
    <location>
        <begin position="550"/>
        <end position="642"/>
    </location>
</feature>
<keyword evidence="2" id="KW-0677">Repeat</keyword>
<dbReference type="GO" id="GO:0003729">
    <property type="term" value="F:mRNA binding"/>
    <property type="evidence" value="ECO:0007669"/>
    <property type="project" value="UniProtKB-ARBA"/>
</dbReference>
<sequence>MSSINMNIPLLHPKTSTPHHSQLLLTQIRTCQSMQELKQVHAFLIKTAQNHEPVVATELLRHSATSDFRDIDYALLLFDEMPEPDCFAWNTLIRALAETHDRPLHALLFFCNMVSDGMVEPNRFTFPSVLKACSVLTRLEEGKQVHGLVVKFGFSGDEFVVSNLLRMYVMCGNMEDSHVLFRRSVDGVDYMNKVMRDKRREEGIVVLCNVMVDGYVRVGNLTAARELFDKMHKRSVVSWNAMISGYAQNGYFLEAIELFHRMQMEDLLPNRVTLVSVLPAISRLGAIELGKWVHLYAERNKIKIDDALGSALVDMYAKCGSIGKAVQVFESLPKSNVITWNAILGGLAMHGKAKDVFDFFVRMERSGISPSDVTYIAILSACSHAGLVDKGRSYFNRMVNVGFVPRIEHYGCMVDLLGRAGYLEEAKELILNMPIKSDDVIWKALLGACKLHKNVEIGRRAAEVLMQLAPHDSGAYVAISNIYASSGDWDAVAEVRLMMKDLDIRKDPGCSWIEIDGVIHEFLVEDDSHPSAKEIHSMLEEISNKLNFEGYRPDTTQVLLKMDETHKESVLHYHSEKIAVAFGLISTTPKTPLQIVKNLRICEDCHSSMKLISKIYNRKITIRDRKRFHHFEHGSCSCMDYW</sequence>
<dbReference type="InterPro" id="IPR002885">
    <property type="entry name" value="PPR_rpt"/>
</dbReference>
<dbReference type="Pfam" id="PF13041">
    <property type="entry name" value="PPR_2"/>
    <property type="match status" value="2"/>
</dbReference>
<dbReference type="PROSITE" id="PS51375">
    <property type="entry name" value="PPR"/>
    <property type="match status" value="4"/>
</dbReference>
<proteinExistence type="inferred from homology"/>
<dbReference type="Pfam" id="PF01535">
    <property type="entry name" value="PPR"/>
    <property type="match status" value="1"/>
</dbReference>
<dbReference type="OrthoDB" id="185373at2759"/>
<evidence type="ECO:0000259" key="4">
    <source>
        <dbReference type="Pfam" id="PF14432"/>
    </source>
</evidence>
<keyword evidence="6" id="KW-1185">Reference proteome</keyword>
<evidence type="ECO:0000313" key="6">
    <source>
        <dbReference type="Proteomes" id="UP000289738"/>
    </source>
</evidence>
<dbReference type="FunFam" id="1.25.40.10:FF:000333">
    <property type="entry name" value="Pentatricopeptide repeat-containing protein"/>
    <property type="match status" value="1"/>
</dbReference>
<dbReference type="InterPro" id="IPR011990">
    <property type="entry name" value="TPR-like_helical_dom_sf"/>
</dbReference>
<feature type="repeat" description="PPR" evidence="3">
    <location>
        <begin position="204"/>
        <end position="234"/>
    </location>
</feature>
<dbReference type="PANTHER" id="PTHR47926">
    <property type="entry name" value="PENTATRICOPEPTIDE REPEAT-CONTAINING PROTEIN"/>
    <property type="match status" value="1"/>
</dbReference>
<evidence type="ECO:0000256" key="2">
    <source>
        <dbReference type="ARBA" id="ARBA00022737"/>
    </source>
</evidence>
<dbReference type="FunFam" id="1.25.40.10:FF:000690">
    <property type="entry name" value="Pentatricopeptide repeat-containing protein"/>
    <property type="match status" value="1"/>
</dbReference>
<dbReference type="Pfam" id="PF14432">
    <property type="entry name" value="DYW_deaminase"/>
    <property type="match status" value="1"/>
</dbReference>
<evidence type="ECO:0000256" key="1">
    <source>
        <dbReference type="ARBA" id="ARBA00006643"/>
    </source>
</evidence>
<evidence type="ECO:0000256" key="3">
    <source>
        <dbReference type="PROSITE-ProRule" id="PRU00708"/>
    </source>
</evidence>
<feature type="repeat" description="PPR" evidence="3">
    <location>
        <begin position="336"/>
        <end position="370"/>
    </location>
</feature>
<evidence type="ECO:0000313" key="5">
    <source>
        <dbReference type="EMBL" id="RYR26383.1"/>
    </source>
</evidence>
<dbReference type="PANTHER" id="PTHR47926:SF452">
    <property type="entry name" value="PENTATRICOPEPTIDE REPEAT-CONTAINING PROTEIN"/>
    <property type="match status" value="1"/>
</dbReference>
<dbReference type="InterPro" id="IPR046848">
    <property type="entry name" value="E_motif"/>
</dbReference>
<feature type="repeat" description="PPR" evidence="3">
    <location>
        <begin position="235"/>
        <end position="269"/>
    </location>
</feature>
<dbReference type="EMBL" id="SDMP01000012">
    <property type="protein sequence ID" value="RYR26383.1"/>
    <property type="molecule type" value="Genomic_DNA"/>
</dbReference>
<feature type="repeat" description="PPR" evidence="3">
    <location>
        <begin position="371"/>
        <end position="405"/>
    </location>
</feature>
<dbReference type="GO" id="GO:0009451">
    <property type="term" value="P:RNA modification"/>
    <property type="evidence" value="ECO:0007669"/>
    <property type="project" value="InterPro"/>
</dbReference>
<dbReference type="SMR" id="A0A445AIX4"/>
<dbReference type="AlphaFoldDB" id="A0A445AIX4"/>
<dbReference type="NCBIfam" id="TIGR00756">
    <property type="entry name" value="PPR"/>
    <property type="match status" value="4"/>
</dbReference>
<dbReference type="Pfam" id="PF20431">
    <property type="entry name" value="E_motif"/>
    <property type="match status" value="1"/>
</dbReference>
<dbReference type="Gramene" id="arahy.Tifrunner.gnm2.ann2.Ah12g292300.1">
    <property type="protein sequence ID" value="arahy.Tifrunner.gnm2.ann2.Ah12g292300.1-CDS-1"/>
    <property type="gene ID" value="arahy.Tifrunner.gnm2.ann2.Ah12g292300"/>
</dbReference>
<protein>
    <recommendedName>
        <fullName evidence="4">DYW domain-containing protein</fullName>
    </recommendedName>
</protein>
<accession>A0A445AIX4</accession>
<dbReference type="InterPro" id="IPR032867">
    <property type="entry name" value="DYW_dom"/>
</dbReference>
<comment type="similarity">
    <text evidence="1">Belongs to the PPR family. PCMP-H subfamily.</text>
</comment>
<dbReference type="Proteomes" id="UP000289738">
    <property type="component" value="Chromosome B02"/>
</dbReference>
<dbReference type="InterPro" id="IPR046960">
    <property type="entry name" value="PPR_At4g14850-like_plant"/>
</dbReference>
<reference evidence="5 6" key="1">
    <citation type="submission" date="2019-01" db="EMBL/GenBank/DDBJ databases">
        <title>Sequencing of cultivated peanut Arachis hypogaea provides insights into genome evolution and oil improvement.</title>
        <authorList>
            <person name="Chen X."/>
        </authorList>
    </citation>
    <scope>NUCLEOTIDE SEQUENCE [LARGE SCALE GENOMIC DNA]</scope>
    <source>
        <strain evidence="6">cv. Fuhuasheng</strain>
        <tissue evidence="5">Leaves</tissue>
    </source>
</reference>
<dbReference type="FunFam" id="1.25.40.10:FF:000470">
    <property type="entry name" value="Pentatricopeptide repeat-containing protein At5g66520"/>
    <property type="match status" value="1"/>
</dbReference>
<gene>
    <name evidence="5" type="ORF">Ahy_B02g060621</name>
</gene>